<organism evidence="2 3">
    <name type="scientific">Parascedosporium putredinis</name>
    <dbReference type="NCBI Taxonomy" id="1442378"/>
    <lineage>
        <taxon>Eukaryota</taxon>
        <taxon>Fungi</taxon>
        <taxon>Dikarya</taxon>
        <taxon>Ascomycota</taxon>
        <taxon>Pezizomycotina</taxon>
        <taxon>Sordariomycetes</taxon>
        <taxon>Hypocreomycetidae</taxon>
        <taxon>Microascales</taxon>
        <taxon>Microascaceae</taxon>
        <taxon>Parascedosporium</taxon>
    </lineage>
</organism>
<dbReference type="Proteomes" id="UP000838763">
    <property type="component" value="Unassembled WGS sequence"/>
</dbReference>
<gene>
    <name evidence="2" type="ORF">PPNO1_LOCUS3583</name>
</gene>
<dbReference type="EMBL" id="CALLCH030000009">
    <property type="protein sequence ID" value="CAI4213839.1"/>
    <property type="molecule type" value="Genomic_DNA"/>
</dbReference>
<dbReference type="AlphaFoldDB" id="A0A9P1H1G0"/>
<evidence type="ECO:0000313" key="2">
    <source>
        <dbReference type="EMBL" id="CAI4213839.1"/>
    </source>
</evidence>
<name>A0A9P1H1G0_9PEZI</name>
<dbReference type="OrthoDB" id="442176at2759"/>
<comment type="caution">
    <text evidence="2">The sequence shown here is derived from an EMBL/GenBank/DDBJ whole genome shotgun (WGS) entry which is preliminary data.</text>
</comment>
<sequence>MALQQPNFALVSTRLTEAGQELALCANMPSVREGQGILDSINALTMQIQQNHREMQQNHREMQQNLQGMQDNIIDLTRELRASTQVSIEEEIRHITQLRDEVELRV</sequence>
<evidence type="ECO:0000256" key="1">
    <source>
        <dbReference type="SAM" id="Coils"/>
    </source>
</evidence>
<evidence type="ECO:0000313" key="3">
    <source>
        <dbReference type="Proteomes" id="UP000838763"/>
    </source>
</evidence>
<feature type="coiled-coil region" evidence="1">
    <location>
        <begin position="45"/>
        <end position="79"/>
    </location>
</feature>
<reference evidence="2" key="1">
    <citation type="submission" date="2022-11" db="EMBL/GenBank/DDBJ databases">
        <authorList>
            <person name="Scott C."/>
            <person name="Bruce N."/>
        </authorList>
    </citation>
    <scope>NUCLEOTIDE SEQUENCE</scope>
</reference>
<accession>A0A9P1H1G0</accession>
<protein>
    <submittedName>
        <fullName evidence="2">Uncharacterized protein</fullName>
    </submittedName>
</protein>
<keyword evidence="1" id="KW-0175">Coiled coil</keyword>
<keyword evidence="3" id="KW-1185">Reference proteome</keyword>
<proteinExistence type="predicted"/>